<dbReference type="Proteomes" id="UP000617355">
    <property type="component" value="Unassembled WGS sequence"/>
</dbReference>
<proteinExistence type="predicted"/>
<evidence type="ECO:0000313" key="2">
    <source>
        <dbReference type="EMBL" id="GGD26499.1"/>
    </source>
</evidence>
<evidence type="ECO:0000256" key="1">
    <source>
        <dbReference type="SAM" id="MobiDB-lite"/>
    </source>
</evidence>
<evidence type="ECO:0000313" key="3">
    <source>
        <dbReference type="Proteomes" id="UP000617355"/>
    </source>
</evidence>
<gene>
    <name evidence="2" type="ORF">GCM10011358_08610</name>
</gene>
<accession>A0ABQ1QID8</accession>
<protein>
    <submittedName>
        <fullName evidence="2">Uncharacterized protein</fullName>
    </submittedName>
</protein>
<reference evidence="3" key="1">
    <citation type="journal article" date="2019" name="Int. J. Syst. Evol. Microbiol.">
        <title>The Global Catalogue of Microorganisms (GCM) 10K type strain sequencing project: providing services to taxonomists for standard genome sequencing and annotation.</title>
        <authorList>
            <consortium name="The Broad Institute Genomics Platform"/>
            <consortium name="The Broad Institute Genome Sequencing Center for Infectious Disease"/>
            <person name="Wu L."/>
            <person name="Ma J."/>
        </authorList>
    </citation>
    <scope>NUCLEOTIDE SEQUENCE [LARGE SCALE GENOMIC DNA]</scope>
    <source>
        <strain evidence="3">CGMCC 1.12922</strain>
    </source>
</reference>
<comment type="caution">
    <text evidence="2">The sequence shown here is derived from an EMBL/GenBank/DDBJ whole genome shotgun (WGS) entry which is preliminary data.</text>
</comment>
<organism evidence="2 3">
    <name type="scientific">Sinisalibacter lacisalsi</name>
    <dbReference type="NCBI Taxonomy" id="1526570"/>
    <lineage>
        <taxon>Bacteria</taxon>
        <taxon>Pseudomonadati</taxon>
        <taxon>Pseudomonadota</taxon>
        <taxon>Alphaproteobacteria</taxon>
        <taxon>Rhodobacterales</taxon>
        <taxon>Roseobacteraceae</taxon>
        <taxon>Sinisalibacter</taxon>
    </lineage>
</organism>
<keyword evidence="3" id="KW-1185">Reference proteome</keyword>
<sequence length="82" mass="8776">MRGVDEYVRMCGEGRRKGCEGERQRGDQSVRHGKTKPVPADQGKGLAVALGGEAPDRRLCPALSATPRHMVGAGRVCYDPVA</sequence>
<feature type="region of interest" description="Disordered" evidence="1">
    <location>
        <begin position="15"/>
        <end position="43"/>
    </location>
</feature>
<name>A0ABQ1QID8_9RHOB</name>
<feature type="compositionally biased region" description="Basic and acidic residues" evidence="1">
    <location>
        <begin position="15"/>
        <end position="30"/>
    </location>
</feature>
<dbReference type="EMBL" id="BMGI01000001">
    <property type="protein sequence ID" value="GGD26499.1"/>
    <property type="molecule type" value="Genomic_DNA"/>
</dbReference>